<reference evidence="2 3" key="1">
    <citation type="submission" date="2017-08" db="EMBL/GenBank/DDBJ databases">
        <title>Infants hospitalized years apart are colonized by the same room-sourced microbial strains.</title>
        <authorList>
            <person name="Brooks B."/>
            <person name="Olm M.R."/>
            <person name="Firek B.A."/>
            <person name="Baker R."/>
            <person name="Thomas B.C."/>
            <person name="Morowitz M.J."/>
            <person name="Banfield J.F."/>
        </authorList>
    </citation>
    <scope>NUCLEOTIDE SEQUENCE [LARGE SCALE GENOMIC DNA]</scope>
    <source>
        <strain evidence="2">S2_005_001_R2_27</strain>
    </source>
</reference>
<evidence type="ECO:0000313" key="2">
    <source>
        <dbReference type="EMBL" id="PZQ84774.1"/>
    </source>
</evidence>
<proteinExistence type="predicted"/>
<dbReference type="AlphaFoldDB" id="A0A2W5R7H8"/>
<dbReference type="Proteomes" id="UP000248887">
    <property type="component" value="Unassembled WGS sequence"/>
</dbReference>
<feature type="region of interest" description="Disordered" evidence="1">
    <location>
        <begin position="53"/>
        <end position="72"/>
    </location>
</feature>
<gene>
    <name evidence="2" type="ORF">DI549_04020</name>
</gene>
<evidence type="ECO:0000256" key="1">
    <source>
        <dbReference type="SAM" id="MobiDB-lite"/>
    </source>
</evidence>
<evidence type="ECO:0000313" key="3">
    <source>
        <dbReference type="Proteomes" id="UP000248887"/>
    </source>
</evidence>
<feature type="compositionally biased region" description="Low complexity" evidence="1">
    <location>
        <begin position="59"/>
        <end position="72"/>
    </location>
</feature>
<feature type="compositionally biased region" description="Low complexity" evidence="1">
    <location>
        <begin position="234"/>
        <end position="307"/>
    </location>
</feature>
<protein>
    <submittedName>
        <fullName evidence="2">Uncharacterized protein</fullName>
    </submittedName>
</protein>
<dbReference type="EMBL" id="QFQD01000007">
    <property type="protein sequence ID" value="PZQ84774.1"/>
    <property type="molecule type" value="Genomic_DNA"/>
</dbReference>
<sequence>MPALLAIPALALLLAGCGGGIGGGNGLEGPMGSGDAGGQGAFGSEMQTTTVAPTGGNSAAARTAPATRQAAASQTASTVDVVGSQNAATGAQPSDVSDFACPPIQVRGGAGSWQVTEGGAEGGIRYQATLGQFARECRYTSPEMNMRVGIQGRVLLGAKGGPGKVNVPIRLAVVKEGPVPESVWTKFYSVPVEIGPNVLQVDFGLVADDVNFPRPDAATLDKYVVYVGFDPQGAATADRPARQRPAQQARPKPAQSSAPAAARPAATTTPTAVRVAPSAQPAAAPAAAAPAPAQAAKPLTPAAATTPTPAPDNSDTQWIGAPAPSTGTFAQ</sequence>
<feature type="region of interest" description="Disordered" evidence="1">
    <location>
        <begin position="234"/>
        <end position="331"/>
    </location>
</feature>
<name>A0A2W5R7H8_ANCNO</name>
<accession>A0A2W5R7H8</accession>
<organism evidence="2 3">
    <name type="scientific">Ancylobacter novellus</name>
    <name type="common">Thiobacillus novellus</name>
    <dbReference type="NCBI Taxonomy" id="921"/>
    <lineage>
        <taxon>Bacteria</taxon>
        <taxon>Pseudomonadati</taxon>
        <taxon>Pseudomonadota</taxon>
        <taxon>Alphaproteobacteria</taxon>
        <taxon>Hyphomicrobiales</taxon>
        <taxon>Xanthobacteraceae</taxon>
        <taxon>Ancylobacter</taxon>
    </lineage>
</organism>
<comment type="caution">
    <text evidence="2">The sequence shown here is derived from an EMBL/GenBank/DDBJ whole genome shotgun (WGS) entry which is preliminary data.</text>
</comment>